<evidence type="ECO:0000313" key="2">
    <source>
        <dbReference type="EMBL" id="SFM62555.1"/>
    </source>
</evidence>
<feature type="transmembrane region" description="Helical" evidence="1">
    <location>
        <begin position="130"/>
        <end position="153"/>
    </location>
</feature>
<dbReference type="STRING" id="487685.SAMN04488696_1912"/>
<dbReference type="PIRSF" id="PIRSF037409">
    <property type="entry name" value="UCP037409_transporter"/>
    <property type="match status" value="1"/>
</dbReference>
<dbReference type="Proteomes" id="UP000198535">
    <property type="component" value="Unassembled WGS sequence"/>
</dbReference>
<name>A0A1I4SDM4_9EURY</name>
<keyword evidence="1" id="KW-1133">Transmembrane helix</keyword>
<keyword evidence="1" id="KW-0812">Transmembrane</keyword>
<protein>
    <submittedName>
        <fullName evidence="2">Predicted transporter</fullName>
    </submittedName>
</protein>
<feature type="transmembrane region" description="Helical" evidence="1">
    <location>
        <begin position="36"/>
        <end position="54"/>
    </location>
</feature>
<keyword evidence="3" id="KW-1185">Reference proteome</keyword>
<feature type="transmembrane region" description="Helical" evidence="1">
    <location>
        <begin position="200"/>
        <end position="218"/>
    </location>
</feature>
<evidence type="ECO:0000256" key="1">
    <source>
        <dbReference type="SAM" id="Phobius"/>
    </source>
</evidence>
<sequence length="224" mass="24319">MSYVYAAVIGILTGIFIFGLKTGVGCGFSTVRKKDVLILASAYFVISIILGSLVEMVDQSYLEGIANLGMTLHVFIALVLIGAGIYTQKKWNCGHDVSKKTFLVISVPCPVCLTALFVSCMILASTLEVSGWKVGILVGSVFFISVISSTWIFRRMKRTPEDLGTAMMFLGIFYLLGAMIVPAYIKAKKLNLALSSGGEFEMIPLLIFTIFIIGGYALNNIRGQ</sequence>
<feature type="transmembrane region" description="Helical" evidence="1">
    <location>
        <begin position="66"/>
        <end position="86"/>
    </location>
</feature>
<feature type="transmembrane region" description="Helical" evidence="1">
    <location>
        <begin position="6"/>
        <end position="24"/>
    </location>
</feature>
<organism evidence="2 3">
    <name type="scientific">Methanolobus profundi</name>
    <dbReference type="NCBI Taxonomy" id="487685"/>
    <lineage>
        <taxon>Archaea</taxon>
        <taxon>Methanobacteriati</taxon>
        <taxon>Methanobacteriota</taxon>
        <taxon>Stenosarchaea group</taxon>
        <taxon>Methanomicrobia</taxon>
        <taxon>Methanosarcinales</taxon>
        <taxon>Methanosarcinaceae</taxon>
        <taxon>Methanolobus</taxon>
    </lineage>
</organism>
<proteinExistence type="predicted"/>
<reference evidence="3" key="1">
    <citation type="submission" date="2016-10" db="EMBL/GenBank/DDBJ databases">
        <authorList>
            <person name="Varghese N."/>
            <person name="Submissions S."/>
        </authorList>
    </citation>
    <scope>NUCLEOTIDE SEQUENCE [LARGE SCALE GENOMIC DNA]</scope>
    <source>
        <strain evidence="3">Mob M</strain>
    </source>
</reference>
<dbReference type="AlphaFoldDB" id="A0A1I4SDM4"/>
<feature type="transmembrane region" description="Helical" evidence="1">
    <location>
        <begin position="102"/>
        <end position="124"/>
    </location>
</feature>
<dbReference type="InterPro" id="IPR017199">
    <property type="entry name" value="UCP037409_transporter"/>
</dbReference>
<gene>
    <name evidence="2" type="ORF">SAMN04488696_1912</name>
</gene>
<evidence type="ECO:0000313" key="3">
    <source>
        <dbReference type="Proteomes" id="UP000198535"/>
    </source>
</evidence>
<accession>A0A1I4SDM4</accession>
<feature type="transmembrane region" description="Helical" evidence="1">
    <location>
        <begin position="165"/>
        <end position="185"/>
    </location>
</feature>
<dbReference type="EMBL" id="FOUJ01000003">
    <property type="protein sequence ID" value="SFM62555.1"/>
    <property type="molecule type" value="Genomic_DNA"/>
</dbReference>
<keyword evidence="1" id="KW-0472">Membrane</keyword>
<dbReference type="OrthoDB" id="107723at2157"/>
<dbReference type="RefSeq" id="WP_091936307.1">
    <property type="nucleotide sequence ID" value="NZ_FOUJ01000003.1"/>
</dbReference>
<dbReference type="Pfam" id="PF09930">
    <property type="entry name" value="DUF2162"/>
    <property type="match status" value="1"/>
</dbReference>